<reference evidence="1 2" key="1">
    <citation type="journal article" date="2005" name="Int. J. Syst. Evol. Microbiol.">
        <title>Halobacillus yeomjeoni sp. nov., isolated from a marine solar saltern in Korea.</title>
        <authorList>
            <person name="Yoon J.H."/>
            <person name="Kang S.J."/>
            <person name="Lee C.H."/>
            <person name="Oh H.W."/>
            <person name="Oh T.K."/>
        </authorList>
    </citation>
    <scope>NUCLEOTIDE SEQUENCE [LARGE SCALE GENOMIC DNA]</scope>
    <source>
        <strain evidence="1 2">KCTC 3957</strain>
    </source>
</reference>
<protein>
    <submittedName>
        <fullName evidence="1">Uncharacterized protein</fullName>
    </submittedName>
</protein>
<organism evidence="1 2">
    <name type="scientific">Halobacillus yeomjeoni</name>
    <dbReference type="NCBI Taxonomy" id="311194"/>
    <lineage>
        <taxon>Bacteria</taxon>
        <taxon>Bacillati</taxon>
        <taxon>Bacillota</taxon>
        <taxon>Bacilli</taxon>
        <taxon>Bacillales</taxon>
        <taxon>Bacillaceae</taxon>
        <taxon>Halobacillus</taxon>
    </lineage>
</organism>
<keyword evidence="2" id="KW-1185">Reference proteome</keyword>
<dbReference type="EMBL" id="JADZSC010000001">
    <property type="protein sequence ID" value="MBH0228844.1"/>
    <property type="molecule type" value="Genomic_DNA"/>
</dbReference>
<evidence type="ECO:0000313" key="1">
    <source>
        <dbReference type="EMBL" id="MBH0228844.1"/>
    </source>
</evidence>
<dbReference type="RefSeq" id="WP_197315488.1">
    <property type="nucleotide sequence ID" value="NZ_JADZSC010000001.1"/>
</dbReference>
<gene>
    <name evidence="1" type="ORF">H0267_01350</name>
</gene>
<sequence>MSFPNIPNVTPSINIDRDDVVNLLLASIAFEELGLAHIINAEAEKIQAVLGTLPESELPPVSSIGELLEINNSVNKTLKTALKTQMLLQFKMEDILEADTDTP</sequence>
<comment type="caution">
    <text evidence="1">The sequence shown here is derived from an EMBL/GenBank/DDBJ whole genome shotgun (WGS) entry which is preliminary data.</text>
</comment>
<dbReference type="Pfam" id="PF26595">
    <property type="entry name" value="A_ENA"/>
    <property type="match status" value="1"/>
</dbReference>
<dbReference type="AlphaFoldDB" id="A0A931HT17"/>
<proteinExistence type="predicted"/>
<name>A0A931HT17_9BACI</name>
<dbReference type="InterPro" id="IPR058705">
    <property type="entry name" value="A_ENA"/>
</dbReference>
<accession>A0A931HT17</accession>
<dbReference type="Proteomes" id="UP000614490">
    <property type="component" value="Unassembled WGS sequence"/>
</dbReference>
<evidence type="ECO:0000313" key="2">
    <source>
        <dbReference type="Proteomes" id="UP000614490"/>
    </source>
</evidence>